<dbReference type="InParanoid" id="A0A7R8UU10"/>
<dbReference type="OrthoDB" id="297496at2759"/>
<dbReference type="FunCoup" id="A0A7R8UU10">
    <property type="interactions" value="1"/>
</dbReference>
<sequence>MKVNQWSLFGYGGISPRTQWGRIAALLYALFGIPIVLLYLSAMGEGLSAGMRCLFRKASRSRSKNGKSSNKTPPSDGNAQSVGGSVAGIAPHISTQYSSLPRRSSAFQRNTPVRRSTGIMENHFEYFVPRSVSEFNLSGVGDLAIIPPRRSSPPITHNIQSQTILCPPTQMMMKPREKMVTFEDESSSSSKCPHGMPTTPRKVAPGPAGGADVFM</sequence>
<evidence type="ECO:0000259" key="11">
    <source>
        <dbReference type="Pfam" id="PF07885"/>
    </source>
</evidence>
<keyword evidence="2 8" id="KW-0813">Transport</keyword>
<organism evidence="12 13">
    <name type="scientific">Hermetia illucens</name>
    <name type="common">Black soldier fly</name>
    <dbReference type="NCBI Taxonomy" id="343691"/>
    <lineage>
        <taxon>Eukaryota</taxon>
        <taxon>Metazoa</taxon>
        <taxon>Ecdysozoa</taxon>
        <taxon>Arthropoda</taxon>
        <taxon>Hexapoda</taxon>
        <taxon>Insecta</taxon>
        <taxon>Pterygota</taxon>
        <taxon>Neoptera</taxon>
        <taxon>Endopterygota</taxon>
        <taxon>Diptera</taxon>
        <taxon>Brachycera</taxon>
        <taxon>Stratiomyomorpha</taxon>
        <taxon>Stratiomyidae</taxon>
        <taxon>Hermetiinae</taxon>
        <taxon>Hermetia</taxon>
    </lineage>
</organism>
<evidence type="ECO:0000256" key="10">
    <source>
        <dbReference type="SAM" id="Phobius"/>
    </source>
</evidence>
<evidence type="ECO:0000256" key="2">
    <source>
        <dbReference type="ARBA" id="ARBA00022448"/>
    </source>
</evidence>
<comment type="similarity">
    <text evidence="8">Belongs to the two pore domain potassium channel (TC 1.A.1.8) family.</text>
</comment>
<dbReference type="GO" id="GO:0030322">
    <property type="term" value="P:stabilization of membrane potential"/>
    <property type="evidence" value="ECO:0007669"/>
    <property type="project" value="TreeGrafter"/>
</dbReference>
<dbReference type="Proteomes" id="UP000594454">
    <property type="component" value="Chromosome 4"/>
</dbReference>
<gene>
    <name evidence="12" type="ORF">HERILL_LOCUS9393</name>
</gene>
<dbReference type="PRINTS" id="PR01333">
    <property type="entry name" value="2POREKCHANEL"/>
</dbReference>
<feature type="region of interest" description="Disordered" evidence="9">
    <location>
        <begin position="186"/>
        <end position="215"/>
    </location>
</feature>
<keyword evidence="7 8" id="KW-0407">Ion channel</keyword>
<dbReference type="AlphaFoldDB" id="A0A7R8UU10"/>
<feature type="transmembrane region" description="Helical" evidence="10">
    <location>
        <begin position="20"/>
        <end position="42"/>
    </location>
</feature>
<feature type="region of interest" description="Disordered" evidence="9">
    <location>
        <begin position="60"/>
        <end position="85"/>
    </location>
</feature>
<protein>
    <recommendedName>
        <fullName evidence="11">Potassium channel domain-containing protein</fullName>
    </recommendedName>
</protein>
<evidence type="ECO:0000256" key="5">
    <source>
        <dbReference type="ARBA" id="ARBA00023065"/>
    </source>
</evidence>
<dbReference type="EMBL" id="LR899012">
    <property type="protein sequence ID" value="CAD7086635.1"/>
    <property type="molecule type" value="Genomic_DNA"/>
</dbReference>
<evidence type="ECO:0000256" key="3">
    <source>
        <dbReference type="ARBA" id="ARBA00022692"/>
    </source>
</evidence>
<dbReference type="Gene3D" id="1.10.287.70">
    <property type="match status" value="1"/>
</dbReference>
<name>A0A7R8UU10_HERIL</name>
<evidence type="ECO:0000256" key="9">
    <source>
        <dbReference type="SAM" id="MobiDB-lite"/>
    </source>
</evidence>
<evidence type="ECO:0000256" key="7">
    <source>
        <dbReference type="ARBA" id="ARBA00023303"/>
    </source>
</evidence>
<keyword evidence="6 10" id="KW-0472">Membrane</keyword>
<evidence type="ECO:0000313" key="13">
    <source>
        <dbReference type="Proteomes" id="UP000594454"/>
    </source>
</evidence>
<keyword evidence="5 8" id="KW-0406">Ion transport</keyword>
<dbReference type="Pfam" id="PF07885">
    <property type="entry name" value="Ion_trans_2"/>
    <property type="match status" value="1"/>
</dbReference>
<feature type="domain" description="Potassium channel" evidence="11">
    <location>
        <begin position="10"/>
        <end position="45"/>
    </location>
</feature>
<comment type="subcellular location">
    <subcellularLocation>
        <location evidence="1">Membrane</location>
        <topology evidence="1">Multi-pass membrane protein</topology>
    </subcellularLocation>
</comment>
<proteinExistence type="inferred from homology"/>
<feature type="compositionally biased region" description="Polar residues" evidence="9">
    <location>
        <begin position="72"/>
        <end position="83"/>
    </location>
</feature>
<dbReference type="InterPro" id="IPR013099">
    <property type="entry name" value="K_chnl_dom"/>
</dbReference>
<keyword evidence="4 10" id="KW-1133">Transmembrane helix</keyword>
<dbReference type="GO" id="GO:0015271">
    <property type="term" value="F:outward rectifier potassium channel activity"/>
    <property type="evidence" value="ECO:0007669"/>
    <property type="project" value="TreeGrafter"/>
</dbReference>
<dbReference type="InterPro" id="IPR003280">
    <property type="entry name" value="2pore_dom_K_chnl"/>
</dbReference>
<accession>A0A7R8UU10</accession>
<dbReference type="GO" id="GO:0005886">
    <property type="term" value="C:plasma membrane"/>
    <property type="evidence" value="ECO:0007669"/>
    <property type="project" value="TreeGrafter"/>
</dbReference>
<keyword evidence="3 8" id="KW-0812">Transmembrane</keyword>
<dbReference type="PANTHER" id="PTHR11003:SF325">
    <property type="entry name" value="POTASSIUM CHANNEL DOMAIN-CONTAINING PROTEIN"/>
    <property type="match status" value="1"/>
</dbReference>
<keyword evidence="13" id="KW-1185">Reference proteome</keyword>
<evidence type="ECO:0000256" key="8">
    <source>
        <dbReference type="RuleBase" id="RU003857"/>
    </source>
</evidence>
<dbReference type="GO" id="GO:0022841">
    <property type="term" value="F:potassium ion leak channel activity"/>
    <property type="evidence" value="ECO:0007669"/>
    <property type="project" value="TreeGrafter"/>
</dbReference>
<dbReference type="SUPFAM" id="SSF81324">
    <property type="entry name" value="Voltage-gated potassium channels"/>
    <property type="match status" value="1"/>
</dbReference>
<evidence type="ECO:0000313" key="12">
    <source>
        <dbReference type="EMBL" id="CAD7086635.1"/>
    </source>
</evidence>
<evidence type="ECO:0000256" key="1">
    <source>
        <dbReference type="ARBA" id="ARBA00004141"/>
    </source>
</evidence>
<evidence type="ECO:0000256" key="4">
    <source>
        <dbReference type="ARBA" id="ARBA00022989"/>
    </source>
</evidence>
<reference evidence="12 13" key="1">
    <citation type="submission" date="2020-11" db="EMBL/GenBank/DDBJ databases">
        <authorList>
            <person name="Wallbank WR R."/>
            <person name="Pardo Diaz C."/>
            <person name="Kozak K."/>
            <person name="Martin S."/>
            <person name="Jiggins C."/>
            <person name="Moest M."/>
            <person name="Warren A I."/>
            <person name="Generalovic N T."/>
            <person name="Byers J.R.P. K."/>
            <person name="Montejo-Kovacevich G."/>
            <person name="Yen C E."/>
        </authorList>
    </citation>
    <scope>NUCLEOTIDE SEQUENCE [LARGE SCALE GENOMIC DNA]</scope>
</reference>
<evidence type="ECO:0000256" key="6">
    <source>
        <dbReference type="ARBA" id="ARBA00023136"/>
    </source>
</evidence>
<dbReference type="PANTHER" id="PTHR11003">
    <property type="entry name" value="POTASSIUM CHANNEL, SUBFAMILY K"/>
    <property type="match status" value="1"/>
</dbReference>